<gene>
    <name evidence="2" type="ORF">SCHPADRAFT_897303</name>
</gene>
<accession>A0A0H2QXJ3</accession>
<name>A0A0H2QXJ3_9AGAM</name>
<evidence type="ECO:0000313" key="3">
    <source>
        <dbReference type="Proteomes" id="UP000053477"/>
    </source>
</evidence>
<feature type="region of interest" description="Disordered" evidence="1">
    <location>
        <begin position="244"/>
        <end position="271"/>
    </location>
</feature>
<evidence type="ECO:0000313" key="2">
    <source>
        <dbReference type="EMBL" id="KLO04079.1"/>
    </source>
</evidence>
<dbReference type="InParanoid" id="A0A0H2QXJ3"/>
<sequence length="377" mass="41380">MPPFAVGPIPSSFPVVGDEVNILTIALRPSPPGAPKQYTPLSEFSVPQKVALCDLIIARGYQSAALPLGYLRHHVGASYIPNKEDRKVHLGYSNLLIAGTTLEREMSSDELAYNIFQNPSLLDFTRPRQGPNAIRSSIIYKVPTRFVTIPSPELQAVVDRFSHDLALLLPPFLNSRRLRVNWSELISPFEGDSEYGAQKNTFKVITEFPEEWTGKSVGYEAPEPSTTTTVTKGFTGTKVLSAIIPDPPSPSKSISTSAAGKKKATESDDEAKYEKTYNEIDLDAILSLVHDVSEKAASDELSRQTQQRVRLRTPSSKAITPSQSQILTICEEDFDESAGNWIYDPPYGSKQGQSPGPSGTRQRSRGQSFIGKKSGHQ</sequence>
<dbReference type="AlphaFoldDB" id="A0A0H2QXJ3"/>
<dbReference type="Proteomes" id="UP000053477">
    <property type="component" value="Unassembled WGS sequence"/>
</dbReference>
<feature type="compositionally biased region" description="Low complexity" evidence="1">
    <location>
        <begin position="345"/>
        <end position="359"/>
    </location>
</feature>
<keyword evidence="3" id="KW-1185">Reference proteome</keyword>
<feature type="region of interest" description="Disordered" evidence="1">
    <location>
        <begin position="340"/>
        <end position="377"/>
    </location>
</feature>
<proteinExistence type="predicted"/>
<feature type="compositionally biased region" description="Polar residues" evidence="1">
    <location>
        <begin position="303"/>
        <end position="318"/>
    </location>
</feature>
<evidence type="ECO:0000256" key="1">
    <source>
        <dbReference type="SAM" id="MobiDB-lite"/>
    </source>
</evidence>
<organism evidence="2 3">
    <name type="scientific">Schizopora paradoxa</name>
    <dbReference type="NCBI Taxonomy" id="27342"/>
    <lineage>
        <taxon>Eukaryota</taxon>
        <taxon>Fungi</taxon>
        <taxon>Dikarya</taxon>
        <taxon>Basidiomycota</taxon>
        <taxon>Agaricomycotina</taxon>
        <taxon>Agaricomycetes</taxon>
        <taxon>Hymenochaetales</taxon>
        <taxon>Schizoporaceae</taxon>
        <taxon>Schizopora</taxon>
    </lineage>
</organism>
<feature type="region of interest" description="Disordered" evidence="1">
    <location>
        <begin position="296"/>
        <end position="318"/>
    </location>
</feature>
<reference evidence="2 3" key="1">
    <citation type="submission" date="2015-04" db="EMBL/GenBank/DDBJ databases">
        <title>Complete genome sequence of Schizopora paradoxa KUC8140, a cosmopolitan wood degrader in East Asia.</title>
        <authorList>
            <consortium name="DOE Joint Genome Institute"/>
            <person name="Min B."/>
            <person name="Park H."/>
            <person name="Jang Y."/>
            <person name="Kim J.-J."/>
            <person name="Kim K.H."/>
            <person name="Pangilinan J."/>
            <person name="Lipzen A."/>
            <person name="Riley R."/>
            <person name="Grigoriev I.V."/>
            <person name="Spatafora J.W."/>
            <person name="Choi I.-G."/>
        </authorList>
    </citation>
    <scope>NUCLEOTIDE SEQUENCE [LARGE SCALE GENOMIC DNA]</scope>
    <source>
        <strain evidence="2 3">KUC8140</strain>
    </source>
</reference>
<protein>
    <submittedName>
        <fullName evidence="2">Uncharacterized protein</fullName>
    </submittedName>
</protein>
<dbReference type="EMBL" id="KQ086722">
    <property type="protein sequence ID" value="KLO04079.1"/>
    <property type="molecule type" value="Genomic_DNA"/>
</dbReference>